<protein>
    <submittedName>
        <fullName evidence="1">Uncharacterized protein</fullName>
    </submittedName>
</protein>
<organism evidence="1 2">
    <name type="scientific">Byssothecium circinans</name>
    <dbReference type="NCBI Taxonomy" id="147558"/>
    <lineage>
        <taxon>Eukaryota</taxon>
        <taxon>Fungi</taxon>
        <taxon>Dikarya</taxon>
        <taxon>Ascomycota</taxon>
        <taxon>Pezizomycotina</taxon>
        <taxon>Dothideomycetes</taxon>
        <taxon>Pleosporomycetidae</taxon>
        <taxon>Pleosporales</taxon>
        <taxon>Massarineae</taxon>
        <taxon>Massarinaceae</taxon>
        <taxon>Byssothecium</taxon>
    </lineage>
</organism>
<evidence type="ECO:0000313" key="2">
    <source>
        <dbReference type="Proteomes" id="UP000800035"/>
    </source>
</evidence>
<reference evidence="1" key="1">
    <citation type="journal article" date="2020" name="Stud. Mycol.">
        <title>101 Dothideomycetes genomes: a test case for predicting lifestyles and emergence of pathogens.</title>
        <authorList>
            <person name="Haridas S."/>
            <person name="Albert R."/>
            <person name="Binder M."/>
            <person name="Bloem J."/>
            <person name="Labutti K."/>
            <person name="Salamov A."/>
            <person name="Andreopoulos B."/>
            <person name="Baker S."/>
            <person name="Barry K."/>
            <person name="Bills G."/>
            <person name="Bluhm B."/>
            <person name="Cannon C."/>
            <person name="Castanera R."/>
            <person name="Culley D."/>
            <person name="Daum C."/>
            <person name="Ezra D."/>
            <person name="Gonzalez J."/>
            <person name="Henrissat B."/>
            <person name="Kuo A."/>
            <person name="Liang C."/>
            <person name="Lipzen A."/>
            <person name="Lutzoni F."/>
            <person name="Magnuson J."/>
            <person name="Mondo S."/>
            <person name="Nolan M."/>
            <person name="Ohm R."/>
            <person name="Pangilinan J."/>
            <person name="Park H.-J."/>
            <person name="Ramirez L."/>
            <person name="Alfaro M."/>
            <person name="Sun H."/>
            <person name="Tritt A."/>
            <person name="Yoshinaga Y."/>
            <person name="Zwiers L.-H."/>
            <person name="Turgeon B."/>
            <person name="Goodwin S."/>
            <person name="Spatafora J."/>
            <person name="Crous P."/>
            <person name="Grigoriev I."/>
        </authorList>
    </citation>
    <scope>NUCLEOTIDE SEQUENCE</scope>
    <source>
        <strain evidence="1">CBS 675.92</strain>
    </source>
</reference>
<gene>
    <name evidence="1" type="ORF">CC80DRAFT_219961</name>
</gene>
<sequence>MVVPTMLGVARSFFVRAKRCRTARRSMLEGCTRTTHGQSKARRQAGSQWMAFGAIAAVDVLLLMAKALATRVVPRKGEASGDGRNGGRRAFAGARGTIQLRTYLENVLSSGGQGTGRVLMSMRAWCERVRRYEGTSSLCCALWLGR</sequence>
<proteinExistence type="predicted"/>
<name>A0A6A5TDR5_9PLEO</name>
<accession>A0A6A5TDR5</accession>
<evidence type="ECO:0000313" key="1">
    <source>
        <dbReference type="EMBL" id="KAF1950923.1"/>
    </source>
</evidence>
<dbReference type="Proteomes" id="UP000800035">
    <property type="component" value="Unassembled WGS sequence"/>
</dbReference>
<keyword evidence="2" id="KW-1185">Reference proteome</keyword>
<dbReference type="EMBL" id="ML977021">
    <property type="protein sequence ID" value="KAF1950923.1"/>
    <property type="molecule type" value="Genomic_DNA"/>
</dbReference>
<dbReference type="AlphaFoldDB" id="A0A6A5TDR5"/>